<dbReference type="AlphaFoldDB" id="A0A2M4CC14"/>
<dbReference type="EMBL" id="GGFJ01013729">
    <property type="protein sequence ID" value="MBW62870.1"/>
    <property type="molecule type" value="Transcribed_RNA"/>
</dbReference>
<evidence type="ECO:0000313" key="1">
    <source>
        <dbReference type="EMBL" id="MBW62870.1"/>
    </source>
</evidence>
<organism evidence="1">
    <name type="scientific">Anopheles marajoara</name>
    <dbReference type="NCBI Taxonomy" id="58244"/>
    <lineage>
        <taxon>Eukaryota</taxon>
        <taxon>Metazoa</taxon>
        <taxon>Ecdysozoa</taxon>
        <taxon>Arthropoda</taxon>
        <taxon>Hexapoda</taxon>
        <taxon>Insecta</taxon>
        <taxon>Pterygota</taxon>
        <taxon>Neoptera</taxon>
        <taxon>Endopterygota</taxon>
        <taxon>Diptera</taxon>
        <taxon>Nematocera</taxon>
        <taxon>Culicoidea</taxon>
        <taxon>Culicidae</taxon>
        <taxon>Anophelinae</taxon>
        <taxon>Anopheles</taxon>
    </lineage>
</organism>
<protein>
    <submittedName>
        <fullName evidence="1">Putative secreted protein</fullName>
    </submittedName>
</protein>
<name>A0A2M4CC14_9DIPT</name>
<proteinExistence type="predicted"/>
<sequence>MKKGTEGASKVALAAVAAASALAAENADLWARPGWIKDILSKSGTEIKEVPAEGNALKKKGVSFSHIRGALIPWRTTM</sequence>
<reference evidence="1" key="1">
    <citation type="submission" date="2018-01" db="EMBL/GenBank/DDBJ databases">
        <title>An insight into the sialome of Amazonian anophelines.</title>
        <authorList>
            <person name="Ribeiro J.M."/>
            <person name="Scarpassa V."/>
            <person name="Calvo E."/>
        </authorList>
    </citation>
    <scope>NUCLEOTIDE SEQUENCE</scope>
    <source>
        <tissue evidence="1">Salivary glands</tissue>
    </source>
</reference>
<accession>A0A2M4CC14</accession>